<name>A0ABQ2MWF4_9ACTN</name>
<evidence type="ECO:0000313" key="5">
    <source>
        <dbReference type="Proteomes" id="UP000656881"/>
    </source>
</evidence>
<evidence type="ECO:0000256" key="1">
    <source>
        <dbReference type="SAM" id="MobiDB-lite"/>
    </source>
</evidence>
<keyword evidence="3" id="KW-0732">Signal</keyword>
<evidence type="ECO:0000256" key="2">
    <source>
        <dbReference type="SAM" id="Phobius"/>
    </source>
</evidence>
<keyword evidence="2" id="KW-0812">Transmembrane</keyword>
<feature type="signal peptide" evidence="3">
    <location>
        <begin position="1"/>
        <end position="26"/>
    </location>
</feature>
<gene>
    <name evidence="4" type="ORF">GCM10012286_83090</name>
</gene>
<sequence length="169" mass="16912">MTRVHAAAVGMLTLAVSLTAVPSATAGPGGDGELVVSPGSVRPGAWVGLSTVNAEVDDDNATVKSKAFPGTVKLKNTGKVMWAGRAKIRCDAEPGTYTVNFTEFVPPGDDFGTKVKVEAGGPLDGSDCADETAGDDSGSSGTTVGLATGAVLVAAGVFFVVRRRSGGRA</sequence>
<keyword evidence="2" id="KW-0472">Membrane</keyword>
<evidence type="ECO:0000313" key="4">
    <source>
        <dbReference type="EMBL" id="GGO60059.1"/>
    </source>
</evidence>
<organism evidence="4 5">
    <name type="scientific">Streptomyces lasiicapitis</name>
    <dbReference type="NCBI Taxonomy" id="1923961"/>
    <lineage>
        <taxon>Bacteria</taxon>
        <taxon>Bacillati</taxon>
        <taxon>Actinomycetota</taxon>
        <taxon>Actinomycetes</taxon>
        <taxon>Kitasatosporales</taxon>
        <taxon>Streptomycetaceae</taxon>
        <taxon>Streptomyces</taxon>
    </lineage>
</organism>
<keyword evidence="2" id="KW-1133">Transmembrane helix</keyword>
<dbReference type="Proteomes" id="UP000656881">
    <property type="component" value="Unassembled WGS sequence"/>
</dbReference>
<feature type="transmembrane region" description="Helical" evidence="2">
    <location>
        <begin position="144"/>
        <end position="161"/>
    </location>
</feature>
<proteinExistence type="predicted"/>
<accession>A0ABQ2MWF4</accession>
<feature type="region of interest" description="Disordered" evidence="1">
    <location>
        <begin position="122"/>
        <end position="141"/>
    </location>
</feature>
<dbReference type="RefSeq" id="WP_189177845.1">
    <property type="nucleotide sequence ID" value="NZ_BMNG01000032.1"/>
</dbReference>
<evidence type="ECO:0008006" key="6">
    <source>
        <dbReference type="Google" id="ProtNLM"/>
    </source>
</evidence>
<protein>
    <recommendedName>
        <fullName evidence="6">LPXTG cell wall anchor domain-containing protein</fullName>
    </recommendedName>
</protein>
<feature type="chain" id="PRO_5046380319" description="LPXTG cell wall anchor domain-containing protein" evidence="3">
    <location>
        <begin position="27"/>
        <end position="169"/>
    </location>
</feature>
<keyword evidence="5" id="KW-1185">Reference proteome</keyword>
<reference evidence="5" key="1">
    <citation type="journal article" date="2019" name="Int. J. Syst. Evol. Microbiol.">
        <title>The Global Catalogue of Microorganisms (GCM) 10K type strain sequencing project: providing services to taxonomists for standard genome sequencing and annotation.</title>
        <authorList>
            <consortium name="The Broad Institute Genomics Platform"/>
            <consortium name="The Broad Institute Genome Sequencing Center for Infectious Disease"/>
            <person name="Wu L."/>
            <person name="Ma J."/>
        </authorList>
    </citation>
    <scope>NUCLEOTIDE SEQUENCE [LARGE SCALE GENOMIC DNA]</scope>
    <source>
        <strain evidence="5">CGMCC 4.7349</strain>
    </source>
</reference>
<evidence type="ECO:0000256" key="3">
    <source>
        <dbReference type="SAM" id="SignalP"/>
    </source>
</evidence>
<comment type="caution">
    <text evidence="4">The sequence shown here is derived from an EMBL/GenBank/DDBJ whole genome shotgun (WGS) entry which is preliminary data.</text>
</comment>
<dbReference type="EMBL" id="BMNG01000032">
    <property type="protein sequence ID" value="GGO60059.1"/>
    <property type="molecule type" value="Genomic_DNA"/>
</dbReference>